<evidence type="ECO:0000259" key="7">
    <source>
        <dbReference type="Pfam" id="PF06397"/>
    </source>
</evidence>
<keyword evidence="3 6" id="KW-0479">Metal-binding</keyword>
<comment type="caution">
    <text evidence="8">The sequence shown here is derived from an EMBL/GenBank/DDBJ whole genome shotgun (WGS) entry which is preliminary data.</text>
</comment>
<keyword evidence="2" id="KW-0813">Transport</keyword>
<feature type="domain" description="Desulfoferrodoxin N-terminal" evidence="7">
    <location>
        <begin position="3"/>
        <end position="37"/>
    </location>
</feature>
<protein>
    <submittedName>
        <fullName evidence="8">Desulfoferrodoxin FeS4 iron-binding domain-containing protein</fullName>
    </submittedName>
</protein>
<evidence type="ECO:0000313" key="8">
    <source>
        <dbReference type="EMBL" id="HHS30204.1"/>
    </source>
</evidence>
<evidence type="ECO:0000256" key="1">
    <source>
        <dbReference type="ARBA" id="ARBA00011738"/>
    </source>
</evidence>
<proteinExistence type="predicted"/>
<dbReference type="AlphaFoldDB" id="A0A7V6DQG4"/>
<comment type="cofactor">
    <cofactor evidence="6">
        <name>Fe cation</name>
        <dbReference type="ChEBI" id="CHEBI:24875"/>
    </cofactor>
    <text evidence="6">Binds 2 irons ions per subunit via 4 cysteine residues per iron.</text>
</comment>
<keyword evidence="4" id="KW-0249">Electron transport</keyword>
<keyword evidence="5 6" id="KW-0408">Iron</keyword>
<dbReference type="InterPro" id="IPR038094">
    <property type="entry name" value="Desulfoferrodoxin_N_sf"/>
</dbReference>
<dbReference type="EMBL" id="DTGR01000172">
    <property type="protein sequence ID" value="HHS30204.1"/>
    <property type="molecule type" value="Genomic_DNA"/>
</dbReference>
<feature type="binding site" evidence="6">
    <location>
        <position position="14"/>
    </location>
    <ligand>
        <name>Fe cation</name>
        <dbReference type="ChEBI" id="CHEBI:24875"/>
    </ligand>
</feature>
<evidence type="ECO:0000256" key="6">
    <source>
        <dbReference type="PIRSR" id="PIRSR000075-1"/>
    </source>
</evidence>
<name>A0A7V6DQG4_9BACT</name>
<reference evidence="8" key="1">
    <citation type="journal article" date="2020" name="mSystems">
        <title>Genome- and Community-Level Interaction Insights into Carbon Utilization and Element Cycling Functions of Hydrothermarchaeota in Hydrothermal Sediment.</title>
        <authorList>
            <person name="Zhou Z."/>
            <person name="Liu Y."/>
            <person name="Xu W."/>
            <person name="Pan J."/>
            <person name="Luo Z.H."/>
            <person name="Li M."/>
        </authorList>
    </citation>
    <scope>NUCLEOTIDE SEQUENCE [LARGE SCALE GENOMIC DNA]</scope>
    <source>
        <strain evidence="8">SpSt-767</strain>
    </source>
</reference>
<dbReference type="PIRSF" id="PIRSF000075">
    <property type="entry name" value="Desulforedoxin"/>
    <property type="match status" value="1"/>
</dbReference>
<dbReference type="NCBIfam" id="TIGR00319">
    <property type="entry name" value="desulf_FeS4"/>
    <property type="match status" value="1"/>
</dbReference>
<feature type="binding site" evidence="6">
    <location>
        <position position="31"/>
    </location>
    <ligand>
        <name>Fe cation</name>
        <dbReference type="ChEBI" id="CHEBI:24875"/>
    </ligand>
</feature>
<evidence type="ECO:0000256" key="3">
    <source>
        <dbReference type="ARBA" id="ARBA00022723"/>
    </source>
</evidence>
<sequence length="38" mass="4025">MPTEVGQEYLCKICGNKVKVIEAGGGQLVCCGVPMKLQ</sequence>
<accession>A0A7V6DQG4</accession>
<dbReference type="InterPro" id="IPR004462">
    <property type="entry name" value="Desulfoferrodoxin_N"/>
</dbReference>
<evidence type="ECO:0000256" key="4">
    <source>
        <dbReference type="ARBA" id="ARBA00022982"/>
    </source>
</evidence>
<feature type="binding site" evidence="6">
    <location>
        <position position="30"/>
    </location>
    <ligand>
        <name>Fe cation</name>
        <dbReference type="ChEBI" id="CHEBI:24875"/>
    </ligand>
</feature>
<organism evidence="8">
    <name type="scientific">Desulfobacca acetoxidans</name>
    <dbReference type="NCBI Taxonomy" id="60893"/>
    <lineage>
        <taxon>Bacteria</taxon>
        <taxon>Pseudomonadati</taxon>
        <taxon>Thermodesulfobacteriota</taxon>
        <taxon>Desulfobaccia</taxon>
        <taxon>Desulfobaccales</taxon>
        <taxon>Desulfobaccaceae</taxon>
        <taxon>Desulfobacca</taxon>
    </lineage>
</organism>
<evidence type="ECO:0000256" key="5">
    <source>
        <dbReference type="ARBA" id="ARBA00023004"/>
    </source>
</evidence>
<evidence type="ECO:0000256" key="2">
    <source>
        <dbReference type="ARBA" id="ARBA00022448"/>
    </source>
</evidence>
<dbReference type="SUPFAM" id="SSF57802">
    <property type="entry name" value="Rubredoxin-like"/>
    <property type="match status" value="1"/>
</dbReference>
<gene>
    <name evidence="8" type="ORF">ENV52_10955</name>
</gene>
<dbReference type="GO" id="GO:0005506">
    <property type="term" value="F:iron ion binding"/>
    <property type="evidence" value="ECO:0007669"/>
    <property type="project" value="InterPro"/>
</dbReference>
<dbReference type="InterPro" id="IPR012002">
    <property type="entry name" value="Desulforedoxin"/>
</dbReference>
<feature type="binding site" evidence="6">
    <location>
        <position position="11"/>
    </location>
    <ligand>
        <name>Fe cation</name>
        <dbReference type="ChEBI" id="CHEBI:24875"/>
    </ligand>
</feature>
<dbReference type="Gene3D" id="2.20.28.100">
    <property type="entry name" value="Desulphoferrodoxin, N-terminal domain"/>
    <property type="match status" value="1"/>
</dbReference>
<dbReference type="Pfam" id="PF06397">
    <property type="entry name" value="Desulfoferrod_N"/>
    <property type="match status" value="1"/>
</dbReference>
<comment type="subunit">
    <text evidence="1">Homodimer.</text>
</comment>